<evidence type="ECO:0000256" key="1">
    <source>
        <dbReference type="SAM" id="MobiDB-lite"/>
    </source>
</evidence>
<feature type="region of interest" description="Disordered" evidence="1">
    <location>
        <begin position="439"/>
        <end position="465"/>
    </location>
</feature>
<feature type="compositionally biased region" description="Basic and acidic residues" evidence="1">
    <location>
        <begin position="28"/>
        <end position="63"/>
    </location>
</feature>
<dbReference type="EMBL" id="NBSH01000003">
    <property type="protein sequence ID" value="ORX38951.1"/>
    <property type="molecule type" value="Genomic_DNA"/>
</dbReference>
<dbReference type="GeneID" id="33559738"/>
<keyword evidence="5" id="KW-1185">Reference proteome</keyword>
<feature type="region of interest" description="Disordered" evidence="1">
    <location>
        <begin position="25"/>
        <end position="69"/>
    </location>
</feature>
<dbReference type="AlphaFoldDB" id="A0A1Y1ULN1"/>
<sequence>MPRSSASLARSSMTLTLFLAGSTLLPRGESRSSDDDDEKGYTKGYKFDKQDSDDGSWRDNKYDDGDDDYSTTHKTKWWTASETASESPWSATVSPSATTTKWHKSTSTWSSSTSTALSSTTSPSPNNLLTTLLPAQASDSASPQARQVNPVAIAVPLAICGLIGFIALLFCAKKRSAKTRSAPQPSDIEKELQSLILRQQTITSGQSRASDGVTITKRDGGQVSDNDSRHPPSVRRSESYFAEEDRRRAMDMEYTHARSYRSDSRHDSHHQEPFSRSETPSYRSYPSSHSDTCVTPTDSRSMHDRFTRLPSRSRFSQLYSDVQRPDRHDIDYYAPTRKSAPNPGGFPMIECECSSCRQGYLHRPRDHFLNRQPSLLSKRTNTDNGSLANPYSKTEDHYDIFESYYRPKSLRLSRPFASHSTQGYRSEMERLIAKQSQYRLSEPLTRDHSLGSSMDSRYARSQGHSADGLYESLRVALEAPHRR</sequence>
<proteinExistence type="predicted"/>
<keyword evidence="2" id="KW-0472">Membrane</keyword>
<evidence type="ECO:0000256" key="3">
    <source>
        <dbReference type="SAM" id="SignalP"/>
    </source>
</evidence>
<keyword evidence="2" id="KW-0812">Transmembrane</keyword>
<dbReference type="Proteomes" id="UP000193218">
    <property type="component" value="Unassembled WGS sequence"/>
</dbReference>
<evidence type="ECO:0000313" key="5">
    <source>
        <dbReference type="Proteomes" id="UP000193218"/>
    </source>
</evidence>
<feature type="transmembrane region" description="Helical" evidence="2">
    <location>
        <begin position="151"/>
        <end position="172"/>
    </location>
</feature>
<reference evidence="4 5" key="1">
    <citation type="submission" date="2017-03" db="EMBL/GenBank/DDBJ databases">
        <title>Widespread Adenine N6-methylation of Active Genes in Fungi.</title>
        <authorList>
            <consortium name="DOE Joint Genome Institute"/>
            <person name="Mondo S.J."/>
            <person name="Dannebaum R.O."/>
            <person name="Kuo R.C."/>
            <person name="Louie K.B."/>
            <person name="Bewick A.J."/>
            <person name="Labutti K."/>
            <person name="Haridas S."/>
            <person name="Kuo A."/>
            <person name="Salamov A."/>
            <person name="Ahrendt S.R."/>
            <person name="Lau R."/>
            <person name="Bowen B.P."/>
            <person name="Lipzen A."/>
            <person name="Sullivan W."/>
            <person name="Andreopoulos W.B."/>
            <person name="Clum A."/>
            <person name="Lindquist E."/>
            <person name="Daum C."/>
            <person name="Northen T.R."/>
            <person name="Ramamoorthy G."/>
            <person name="Schmitz R.J."/>
            <person name="Gryganskyi A."/>
            <person name="Culley D."/>
            <person name="Magnuson J."/>
            <person name="James T.Y."/>
            <person name="O'Malley M.A."/>
            <person name="Stajich J.E."/>
            <person name="Spatafora J.W."/>
            <person name="Visel A."/>
            <person name="Grigoriev I.V."/>
        </authorList>
    </citation>
    <scope>NUCLEOTIDE SEQUENCE [LARGE SCALE GENOMIC DNA]</scope>
    <source>
        <strain evidence="4 5">NRRL Y-17943</strain>
    </source>
</reference>
<keyword evidence="2" id="KW-1133">Transmembrane helix</keyword>
<feature type="region of interest" description="Disordered" evidence="1">
    <location>
        <begin position="102"/>
        <end position="124"/>
    </location>
</feature>
<feature type="region of interest" description="Disordered" evidence="1">
    <location>
        <begin position="199"/>
        <end position="309"/>
    </location>
</feature>
<evidence type="ECO:0000256" key="2">
    <source>
        <dbReference type="SAM" id="Phobius"/>
    </source>
</evidence>
<protein>
    <submittedName>
        <fullName evidence="4">Uncharacterized protein</fullName>
    </submittedName>
</protein>
<gene>
    <name evidence="4" type="ORF">BD324DRAFT_649049</name>
</gene>
<dbReference type="InParanoid" id="A0A1Y1ULN1"/>
<accession>A0A1Y1ULN1</accession>
<feature type="compositionally biased region" description="Basic and acidic residues" evidence="1">
    <location>
        <begin position="216"/>
        <end position="275"/>
    </location>
</feature>
<evidence type="ECO:0000313" key="4">
    <source>
        <dbReference type="EMBL" id="ORX38951.1"/>
    </source>
</evidence>
<feature type="chain" id="PRO_5012372545" evidence="3">
    <location>
        <begin position="31"/>
        <end position="483"/>
    </location>
</feature>
<keyword evidence="3" id="KW-0732">Signal</keyword>
<feature type="signal peptide" evidence="3">
    <location>
        <begin position="1"/>
        <end position="30"/>
    </location>
</feature>
<feature type="compositionally biased region" description="Polar residues" evidence="1">
    <location>
        <begin position="199"/>
        <end position="209"/>
    </location>
</feature>
<comment type="caution">
    <text evidence="4">The sequence shown here is derived from an EMBL/GenBank/DDBJ whole genome shotgun (WGS) entry which is preliminary data.</text>
</comment>
<dbReference type="RefSeq" id="XP_021872814.1">
    <property type="nucleotide sequence ID" value="XM_022017929.1"/>
</dbReference>
<feature type="compositionally biased region" description="Polar residues" evidence="1">
    <location>
        <begin position="276"/>
        <end position="299"/>
    </location>
</feature>
<organism evidence="4 5">
    <name type="scientific">Kockovaella imperatae</name>
    <dbReference type="NCBI Taxonomy" id="4999"/>
    <lineage>
        <taxon>Eukaryota</taxon>
        <taxon>Fungi</taxon>
        <taxon>Dikarya</taxon>
        <taxon>Basidiomycota</taxon>
        <taxon>Agaricomycotina</taxon>
        <taxon>Tremellomycetes</taxon>
        <taxon>Tremellales</taxon>
        <taxon>Cuniculitremaceae</taxon>
        <taxon>Kockovaella</taxon>
    </lineage>
</organism>
<name>A0A1Y1ULN1_9TREE</name>